<sequence length="65" mass="7001">MTQEALSRAVWRKSSHSGNGGNCVEIADLSTGIAIRDSKNPDGPRIVLPLTQWTALVHTIKDSCP</sequence>
<evidence type="ECO:0000313" key="3">
    <source>
        <dbReference type="Proteomes" id="UP000236723"/>
    </source>
</evidence>
<reference evidence="3" key="1">
    <citation type="submission" date="2016-10" db="EMBL/GenBank/DDBJ databases">
        <authorList>
            <person name="Varghese N."/>
            <person name="Submissions S."/>
        </authorList>
    </citation>
    <scope>NUCLEOTIDE SEQUENCE [LARGE SCALE GENOMIC DNA]</scope>
    <source>
        <strain evidence="3">DSM 43163</strain>
    </source>
</reference>
<dbReference type="AlphaFoldDB" id="A0A1H6E1W0"/>
<feature type="domain" description="DUF397" evidence="1">
    <location>
        <begin position="9"/>
        <end position="61"/>
    </location>
</feature>
<dbReference type="Proteomes" id="UP000236723">
    <property type="component" value="Unassembled WGS sequence"/>
</dbReference>
<dbReference type="RefSeq" id="WP_103944164.1">
    <property type="nucleotide sequence ID" value="NZ_FNVO01000028.1"/>
</dbReference>
<organism evidence="2 3">
    <name type="scientific">Thermomonospora echinospora</name>
    <dbReference type="NCBI Taxonomy" id="1992"/>
    <lineage>
        <taxon>Bacteria</taxon>
        <taxon>Bacillati</taxon>
        <taxon>Actinomycetota</taxon>
        <taxon>Actinomycetes</taxon>
        <taxon>Streptosporangiales</taxon>
        <taxon>Thermomonosporaceae</taxon>
        <taxon>Thermomonospora</taxon>
    </lineage>
</organism>
<name>A0A1H6E1W0_9ACTN</name>
<protein>
    <recommendedName>
        <fullName evidence="1">DUF397 domain-containing protein</fullName>
    </recommendedName>
</protein>
<dbReference type="OrthoDB" id="4330022at2"/>
<keyword evidence="3" id="KW-1185">Reference proteome</keyword>
<accession>A0A1H6E1W0</accession>
<proteinExistence type="predicted"/>
<evidence type="ECO:0000259" key="1">
    <source>
        <dbReference type="Pfam" id="PF04149"/>
    </source>
</evidence>
<dbReference type="EMBL" id="FNVO01000028">
    <property type="protein sequence ID" value="SEG91163.1"/>
    <property type="molecule type" value="Genomic_DNA"/>
</dbReference>
<evidence type="ECO:0000313" key="2">
    <source>
        <dbReference type="EMBL" id="SEG91163.1"/>
    </source>
</evidence>
<dbReference type="Pfam" id="PF04149">
    <property type="entry name" value="DUF397"/>
    <property type="match status" value="1"/>
</dbReference>
<gene>
    <name evidence="2" type="ORF">SAMN04489712_12851</name>
</gene>
<dbReference type="InterPro" id="IPR007278">
    <property type="entry name" value="DUF397"/>
</dbReference>